<sequence length="190" mass="20284">MTAFPGSLLLAYLIGSINFAILLMKWAGKGDPRKAFSGNAGVINVFRSTGWRWAGLILLLDMGRAMLVAWIGLSLLPLPMVSWSGFALVLGNCFPCFHGFRGGKGVAAYLGFSILLSPWAAFLAALLWVAVFRGVRIPFVASFGMVSILAAGILVRCGWSAWSLAATLATIALIVLRHRANISASIAKSR</sequence>
<dbReference type="EC" id="2.3.1.275" evidence="10"/>
<evidence type="ECO:0000256" key="5">
    <source>
        <dbReference type="ARBA" id="ARBA00022989"/>
    </source>
</evidence>
<evidence type="ECO:0000256" key="4">
    <source>
        <dbReference type="ARBA" id="ARBA00022692"/>
    </source>
</evidence>
<dbReference type="GO" id="GO:0043772">
    <property type="term" value="F:acyl-phosphate glycerol-3-phosphate acyltransferase activity"/>
    <property type="evidence" value="ECO:0007669"/>
    <property type="project" value="UniProtKB-UniRule"/>
</dbReference>
<evidence type="ECO:0000256" key="8">
    <source>
        <dbReference type="ARBA" id="ARBA00023209"/>
    </source>
</evidence>
<keyword evidence="11" id="KW-0012">Acyltransferase</keyword>
<evidence type="ECO:0000313" key="11">
    <source>
        <dbReference type="EMBL" id="SEM45118.1"/>
    </source>
</evidence>
<gene>
    <name evidence="10" type="primary">plsY</name>
    <name evidence="11" type="ORF">SAMN04489760_11634</name>
</gene>
<dbReference type="GO" id="GO:0008654">
    <property type="term" value="P:phospholipid biosynthetic process"/>
    <property type="evidence" value="ECO:0007669"/>
    <property type="project" value="UniProtKB-UniRule"/>
</dbReference>
<feature type="transmembrane region" description="Helical" evidence="10">
    <location>
        <begin position="137"/>
        <end position="155"/>
    </location>
</feature>
<dbReference type="Proteomes" id="UP000198744">
    <property type="component" value="Unassembled WGS sequence"/>
</dbReference>
<dbReference type="STRING" id="43775.SAMN04489760_11634"/>
<organism evidence="11 12">
    <name type="scientific">Syntrophus gentianae</name>
    <dbReference type="NCBI Taxonomy" id="43775"/>
    <lineage>
        <taxon>Bacteria</taxon>
        <taxon>Pseudomonadati</taxon>
        <taxon>Thermodesulfobacteriota</taxon>
        <taxon>Syntrophia</taxon>
        <taxon>Syntrophales</taxon>
        <taxon>Syntrophaceae</taxon>
        <taxon>Syntrophus</taxon>
    </lineage>
</organism>
<comment type="catalytic activity">
    <reaction evidence="10">
        <text>an acyl phosphate + sn-glycerol 3-phosphate = a 1-acyl-sn-glycero-3-phosphate + phosphate</text>
        <dbReference type="Rhea" id="RHEA:34075"/>
        <dbReference type="ChEBI" id="CHEBI:43474"/>
        <dbReference type="ChEBI" id="CHEBI:57597"/>
        <dbReference type="ChEBI" id="CHEBI:57970"/>
        <dbReference type="ChEBI" id="CHEBI:59918"/>
        <dbReference type="EC" id="2.3.1.275"/>
    </reaction>
</comment>
<feature type="transmembrane region" description="Helical" evidence="10">
    <location>
        <begin position="6"/>
        <end position="24"/>
    </location>
</feature>
<keyword evidence="7 10" id="KW-0472">Membrane</keyword>
<keyword evidence="5 10" id="KW-1133">Transmembrane helix</keyword>
<evidence type="ECO:0000256" key="7">
    <source>
        <dbReference type="ARBA" id="ARBA00023136"/>
    </source>
</evidence>
<reference evidence="11 12" key="1">
    <citation type="submission" date="2016-10" db="EMBL/GenBank/DDBJ databases">
        <authorList>
            <person name="de Groot N.N."/>
        </authorList>
    </citation>
    <scope>NUCLEOTIDE SEQUENCE [LARGE SCALE GENOMIC DNA]</scope>
    <source>
        <strain evidence="11 12">DSM 8423</strain>
    </source>
</reference>
<keyword evidence="4 10" id="KW-0812">Transmembrane</keyword>
<dbReference type="UniPathway" id="UPA00085"/>
<keyword evidence="9 10" id="KW-1208">Phospholipid metabolism</keyword>
<feature type="transmembrane region" description="Helical" evidence="10">
    <location>
        <begin position="67"/>
        <end position="86"/>
    </location>
</feature>
<evidence type="ECO:0000256" key="2">
    <source>
        <dbReference type="ARBA" id="ARBA00022516"/>
    </source>
</evidence>
<dbReference type="AlphaFoldDB" id="A0A1H7YIF9"/>
<protein>
    <recommendedName>
        <fullName evidence="10">Glycerol-3-phosphate acyltransferase</fullName>
    </recommendedName>
    <alternativeName>
        <fullName evidence="10">Acyl-PO4 G3P acyltransferase</fullName>
    </alternativeName>
    <alternativeName>
        <fullName evidence="10">Acyl-phosphate--glycerol-3-phosphate acyltransferase</fullName>
    </alternativeName>
    <alternativeName>
        <fullName evidence="10">G3P acyltransferase</fullName>
        <shortName evidence="10">GPAT</shortName>
        <ecNumber evidence="10">2.3.1.275</ecNumber>
    </alternativeName>
    <alternativeName>
        <fullName evidence="10">Lysophosphatidic acid synthase</fullName>
        <shortName evidence="10">LPA synthase</shortName>
    </alternativeName>
</protein>
<dbReference type="SMART" id="SM01207">
    <property type="entry name" value="G3P_acyltransf"/>
    <property type="match status" value="1"/>
</dbReference>
<evidence type="ECO:0000256" key="9">
    <source>
        <dbReference type="ARBA" id="ARBA00023264"/>
    </source>
</evidence>
<dbReference type="EMBL" id="FOBS01000016">
    <property type="protein sequence ID" value="SEM45118.1"/>
    <property type="molecule type" value="Genomic_DNA"/>
</dbReference>
<dbReference type="OrthoDB" id="9777124at2"/>
<evidence type="ECO:0000256" key="1">
    <source>
        <dbReference type="ARBA" id="ARBA00022475"/>
    </source>
</evidence>
<keyword evidence="3 10" id="KW-0808">Transferase</keyword>
<keyword evidence="12" id="KW-1185">Reference proteome</keyword>
<dbReference type="RefSeq" id="WP_093883786.1">
    <property type="nucleotide sequence ID" value="NZ_FOBS01000016.1"/>
</dbReference>
<keyword evidence="2 10" id="KW-0444">Lipid biosynthesis</keyword>
<evidence type="ECO:0000256" key="10">
    <source>
        <dbReference type="HAMAP-Rule" id="MF_01043"/>
    </source>
</evidence>
<dbReference type="InterPro" id="IPR003811">
    <property type="entry name" value="G3P_acylTferase_PlsY"/>
</dbReference>
<name>A0A1H7YIF9_9BACT</name>
<evidence type="ECO:0000313" key="12">
    <source>
        <dbReference type="Proteomes" id="UP000198744"/>
    </source>
</evidence>
<keyword evidence="6 10" id="KW-0443">Lipid metabolism</keyword>
<accession>A0A1H7YIF9</accession>
<comment type="subunit">
    <text evidence="10">Probably interacts with PlsX.</text>
</comment>
<evidence type="ECO:0000256" key="6">
    <source>
        <dbReference type="ARBA" id="ARBA00023098"/>
    </source>
</evidence>
<comment type="subcellular location">
    <subcellularLocation>
        <location evidence="10">Cell membrane</location>
        <topology evidence="10">Multi-pass membrane protein</topology>
    </subcellularLocation>
</comment>
<feature type="transmembrane region" description="Helical" evidence="10">
    <location>
        <begin position="106"/>
        <end position="130"/>
    </location>
</feature>
<keyword evidence="1 10" id="KW-1003">Cell membrane</keyword>
<evidence type="ECO:0000256" key="3">
    <source>
        <dbReference type="ARBA" id="ARBA00022679"/>
    </source>
</evidence>
<dbReference type="PANTHER" id="PTHR30309:SF0">
    <property type="entry name" value="GLYCEROL-3-PHOSPHATE ACYLTRANSFERASE-RELATED"/>
    <property type="match status" value="1"/>
</dbReference>
<comment type="similarity">
    <text evidence="10">Belongs to the PlsY family.</text>
</comment>
<dbReference type="PANTHER" id="PTHR30309">
    <property type="entry name" value="INNER MEMBRANE PROTEIN YGIH"/>
    <property type="match status" value="1"/>
</dbReference>
<proteinExistence type="inferred from homology"/>
<dbReference type="GO" id="GO:0005886">
    <property type="term" value="C:plasma membrane"/>
    <property type="evidence" value="ECO:0007669"/>
    <property type="project" value="UniProtKB-SubCell"/>
</dbReference>
<keyword evidence="8 10" id="KW-0594">Phospholipid biosynthesis</keyword>
<comment type="function">
    <text evidence="10">Catalyzes the transfer of an acyl group from acyl-phosphate (acyl-PO(4)) to glycerol-3-phosphate (G3P) to form lysophosphatidic acid (LPA). This enzyme utilizes acyl-phosphate as fatty acyl donor, but not acyl-CoA or acyl-ACP.</text>
</comment>
<comment type="pathway">
    <text evidence="10">Lipid metabolism; phospholipid metabolism.</text>
</comment>
<dbReference type="HAMAP" id="MF_01043">
    <property type="entry name" value="PlsY"/>
    <property type="match status" value="1"/>
</dbReference>
<feature type="transmembrane region" description="Helical" evidence="10">
    <location>
        <begin position="161"/>
        <end position="180"/>
    </location>
</feature>
<dbReference type="Pfam" id="PF02660">
    <property type="entry name" value="G3P_acyltransf"/>
    <property type="match status" value="1"/>
</dbReference>